<keyword evidence="13" id="KW-0812">Transmembrane</keyword>
<name>A0A0A9ZIH6_LYGHE</name>
<evidence type="ECO:0000256" key="11">
    <source>
        <dbReference type="ARBA" id="ARBA00030126"/>
    </source>
</evidence>
<comment type="similarity">
    <text evidence="4">Belongs to the HARBI1 family.</text>
</comment>
<feature type="domain" description="DDE Tnp4" evidence="14">
    <location>
        <begin position="181"/>
        <end position="332"/>
    </location>
</feature>
<keyword evidence="7" id="KW-0540">Nuclease</keyword>
<keyword evidence="13" id="KW-0472">Membrane</keyword>
<dbReference type="GO" id="GO:0004518">
    <property type="term" value="F:nuclease activity"/>
    <property type="evidence" value="ECO:0007669"/>
    <property type="project" value="UniProtKB-KW"/>
</dbReference>
<evidence type="ECO:0000256" key="12">
    <source>
        <dbReference type="ARBA" id="ARBA00045850"/>
    </source>
</evidence>
<dbReference type="PANTHER" id="PTHR22930">
    <property type="match status" value="1"/>
</dbReference>
<evidence type="ECO:0000256" key="5">
    <source>
        <dbReference type="ARBA" id="ARBA00015519"/>
    </source>
</evidence>
<evidence type="ECO:0000256" key="4">
    <source>
        <dbReference type="ARBA" id="ARBA00006958"/>
    </source>
</evidence>
<dbReference type="GO" id="GO:0016787">
    <property type="term" value="F:hydrolase activity"/>
    <property type="evidence" value="ECO:0007669"/>
    <property type="project" value="UniProtKB-KW"/>
</dbReference>
<feature type="non-terminal residue" evidence="15">
    <location>
        <position position="1"/>
    </location>
</feature>
<comment type="function">
    <text evidence="12">Transposase-derived protein that may have nuclease activity. Does not have transposase activity.</text>
</comment>
<evidence type="ECO:0000259" key="14">
    <source>
        <dbReference type="Pfam" id="PF13359"/>
    </source>
</evidence>
<evidence type="ECO:0000256" key="6">
    <source>
        <dbReference type="ARBA" id="ARBA00022490"/>
    </source>
</evidence>
<keyword evidence="9" id="KW-0378">Hydrolase</keyword>
<dbReference type="PRINTS" id="PR02086">
    <property type="entry name" value="PUTNUCHARBI1"/>
</dbReference>
<evidence type="ECO:0000256" key="3">
    <source>
        <dbReference type="ARBA" id="ARBA00004496"/>
    </source>
</evidence>
<dbReference type="AlphaFoldDB" id="A0A0A9ZIH6"/>
<evidence type="ECO:0000313" key="15">
    <source>
        <dbReference type="EMBL" id="JAG42765.1"/>
    </source>
</evidence>
<reference evidence="15" key="1">
    <citation type="journal article" date="2014" name="PLoS ONE">
        <title>Transcriptome-Based Identification of ABC Transporters in the Western Tarnished Plant Bug Lygus hesperus.</title>
        <authorList>
            <person name="Hull J.J."/>
            <person name="Chaney K."/>
            <person name="Geib S.M."/>
            <person name="Fabrick J.A."/>
            <person name="Brent C.S."/>
            <person name="Walsh D."/>
            <person name="Lavine L.C."/>
        </authorList>
    </citation>
    <scope>NUCLEOTIDE SEQUENCE</scope>
</reference>
<comment type="subcellular location">
    <subcellularLocation>
        <location evidence="3">Cytoplasm</location>
    </subcellularLocation>
    <subcellularLocation>
        <location evidence="2">Nucleus</location>
    </subcellularLocation>
</comment>
<keyword evidence="6" id="KW-0963">Cytoplasm</keyword>
<sequence length="403" mass="47223">NRFLYYYFYIYLLLLYLGTYFKMSRGLIRAFRLVLEDEIVDEDEVFTIRRPRWMRERINDFDLDEIDFRTRYRLSKTTVLAVLEQIEHRIEYPSDRNDSVSPINQLLCALRFYATGCFQSVVADLGGFSTATAHRIVHKVSTAIAELRHQYIYFPENEEEIRKTQVDFYEKYKFPRVLGAIDCTHIKLGQSPGGPNAEVFRNRKGFFSLNVQAICNSNLEITDLVARYPGSAHDSRIFRQSRRRALFEEQAYGDALFLGDSGYGSRRYMMIPLDQCLTLAEQLYNESQIRTRNAVERMFGVWKRRFPALAMGLRVSLPRTFPIITATAVLHNIARRAGDEVPSRMECNLPAPWDQLLAQDDIPMYPQENQHHRRVTIDNRERKEIITNYFGRLAIQQQHALGR</sequence>
<evidence type="ECO:0000256" key="7">
    <source>
        <dbReference type="ARBA" id="ARBA00022722"/>
    </source>
</evidence>
<dbReference type="PANTHER" id="PTHR22930:SF289">
    <property type="entry name" value="DDE TNP4 DOMAIN-CONTAINING PROTEIN-RELATED"/>
    <property type="match status" value="1"/>
</dbReference>
<proteinExistence type="inferred from homology"/>
<evidence type="ECO:0000256" key="8">
    <source>
        <dbReference type="ARBA" id="ARBA00022723"/>
    </source>
</evidence>
<evidence type="ECO:0000256" key="1">
    <source>
        <dbReference type="ARBA" id="ARBA00001968"/>
    </source>
</evidence>
<comment type="cofactor">
    <cofactor evidence="1">
        <name>a divalent metal cation</name>
        <dbReference type="ChEBI" id="CHEBI:60240"/>
    </cofactor>
</comment>
<dbReference type="InterPro" id="IPR045249">
    <property type="entry name" value="HARBI1-like"/>
</dbReference>
<reference evidence="15" key="2">
    <citation type="submission" date="2014-07" db="EMBL/GenBank/DDBJ databases">
        <authorList>
            <person name="Hull J."/>
        </authorList>
    </citation>
    <scope>NUCLEOTIDE SEQUENCE</scope>
</reference>
<keyword evidence="13" id="KW-1133">Transmembrane helix</keyword>
<evidence type="ECO:0000256" key="13">
    <source>
        <dbReference type="SAM" id="Phobius"/>
    </source>
</evidence>
<gene>
    <name evidence="15" type="primary">HARBI1_1</name>
    <name evidence="15" type="ORF">CM83_101488</name>
</gene>
<feature type="transmembrane region" description="Helical" evidence="13">
    <location>
        <begin position="6"/>
        <end position="23"/>
    </location>
</feature>
<dbReference type="EMBL" id="GBHO01000839">
    <property type="protein sequence ID" value="JAG42765.1"/>
    <property type="molecule type" value="Transcribed_RNA"/>
</dbReference>
<organism evidence="15">
    <name type="scientific">Lygus hesperus</name>
    <name type="common">Western plant bug</name>
    <dbReference type="NCBI Taxonomy" id="30085"/>
    <lineage>
        <taxon>Eukaryota</taxon>
        <taxon>Metazoa</taxon>
        <taxon>Ecdysozoa</taxon>
        <taxon>Arthropoda</taxon>
        <taxon>Hexapoda</taxon>
        <taxon>Insecta</taxon>
        <taxon>Pterygota</taxon>
        <taxon>Neoptera</taxon>
        <taxon>Paraneoptera</taxon>
        <taxon>Hemiptera</taxon>
        <taxon>Heteroptera</taxon>
        <taxon>Panheteroptera</taxon>
        <taxon>Cimicomorpha</taxon>
        <taxon>Miridae</taxon>
        <taxon>Mirini</taxon>
        <taxon>Lygus</taxon>
    </lineage>
</organism>
<keyword evidence="8" id="KW-0479">Metal-binding</keyword>
<dbReference type="InterPro" id="IPR026103">
    <property type="entry name" value="HARBI1_animal"/>
</dbReference>
<dbReference type="GO" id="GO:0005737">
    <property type="term" value="C:cytoplasm"/>
    <property type="evidence" value="ECO:0007669"/>
    <property type="project" value="UniProtKB-SubCell"/>
</dbReference>
<keyword evidence="10" id="KW-0539">Nucleus</keyword>
<dbReference type="Pfam" id="PF13359">
    <property type="entry name" value="DDE_Tnp_4"/>
    <property type="match status" value="1"/>
</dbReference>
<dbReference type="GO" id="GO:0005634">
    <property type="term" value="C:nucleus"/>
    <property type="evidence" value="ECO:0007669"/>
    <property type="project" value="UniProtKB-SubCell"/>
</dbReference>
<dbReference type="GO" id="GO:0046872">
    <property type="term" value="F:metal ion binding"/>
    <property type="evidence" value="ECO:0007669"/>
    <property type="project" value="UniProtKB-KW"/>
</dbReference>
<accession>A0A0A9ZIH6</accession>
<evidence type="ECO:0000256" key="9">
    <source>
        <dbReference type="ARBA" id="ARBA00022801"/>
    </source>
</evidence>
<evidence type="ECO:0000256" key="10">
    <source>
        <dbReference type="ARBA" id="ARBA00023242"/>
    </source>
</evidence>
<protein>
    <recommendedName>
        <fullName evidence="5">Putative nuclease HARBI1</fullName>
    </recommendedName>
    <alternativeName>
        <fullName evidence="11">Harbinger transposase-derived nuclease</fullName>
    </alternativeName>
</protein>
<evidence type="ECO:0000256" key="2">
    <source>
        <dbReference type="ARBA" id="ARBA00004123"/>
    </source>
</evidence>
<dbReference type="InterPro" id="IPR027806">
    <property type="entry name" value="HARBI1_dom"/>
</dbReference>